<name>A0ABW8TJX5_9CLOT</name>
<dbReference type="EMBL" id="JBJIAA010000020">
    <property type="protein sequence ID" value="MFL0252775.1"/>
    <property type="molecule type" value="Genomic_DNA"/>
</dbReference>
<keyword evidence="2" id="KW-1185">Reference proteome</keyword>
<organism evidence="1 2">
    <name type="scientific">Clostridium neuense</name>
    <dbReference type="NCBI Taxonomy" id="1728934"/>
    <lineage>
        <taxon>Bacteria</taxon>
        <taxon>Bacillati</taxon>
        <taxon>Bacillota</taxon>
        <taxon>Clostridia</taxon>
        <taxon>Eubacteriales</taxon>
        <taxon>Clostridiaceae</taxon>
        <taxon>Clostridium</taxon>
    </lineage>
</organism>
<evidence type="ECO:0000313" key="2">
    <source>
        <dbReference type="Proteomes" id="UP001623592"/>
    </source>
</evidence>
<comment type="caution">
    <text evidence="1">The sequence shown here is derived from an EMBL/GenBank/DDBJ whole genome shotgun (WGS) entry which is preliminary data.</text>
</comment>
<evidence type="ECO:0000313" key="1">
    <source>
        <dbReference type="EMBL" id="MFL0252775.1"/>
    </source>
</evidence>
<reference evidence="1 2" key="1">
    <citation type="submission" date="2024-11" db="EMBL/GenBank/DDBJ databases">
        <authorList>
            <person name="Heng Y.C."/>
            <person name="Lim A.C.H."/>
            <person name="Lee J.K.Y."/>
            <person name="Kittelmann S."/>
        </authorList>
    </citation>
    <scope>NUCLEOTIDE SEQUENCE [LARGE SCALE GENOMIC DNA]</scope>
    <source>
        <strain evidence="1 2">WILCCON 0114</strain>
    </source>
</reference>
<accession>A0ABW8TJX5</accession>
<dbReference type="Proteomes" id="UP001623592">
    <property type="component" value="Unassembled WGS sequence"/>
</dbReference>
<gene>
    <name evidence="1" type="ORF">ACJDT4_20405</name>
</gene>
<sequence length="423" mass="49464">MNIVEKNDRKEIILKLNDKLSESKFPHYWYGFKSFPMALYNFDEVYLVNYKELPEGYYVDGKVAIGKCTEKFAGNTIINLGGQCIVICNIDSLDEIIDLDKLYSKMVHEMFHGYQLENGDKRFPNEELYFTYKFTGEFLALRIKEREYLLKAVFEEDENIRKELISDFINTREYRCKLVGAGINYEYSIESIEGTATYVEYKALQKETSLPKKYIIAKYGEKLIQSNELKDFRFSCYFSGMFIALIMDSLSECWQEEYSNSEVYLYNYLKEQIEWTPKEIVPQINAYTSYILRNYEDSCKKELISFYINDGYNIILQGKFSITEFDPINTVSLDGKLLHKSSIKLNNKYIIKEKTLTTYENNNVLSASSVEFFIKDEPLITEGGIYIEDIGELKGKVIRTSKGYIVVFKQPFVDIRVKGSDLK</sequence>
<protein>
    <submittedName>
        <fullName evidence="1">Uncharacterized protein</fullName>
    </submittedName>
</protein>
<proteinExistence type="predicted"/>
<dbReference type="RefSeq" id="WP_406789431.1">
    <property type="nucleotide sequence ID" value="NZ_JBJIAA010000020.1"/>
</dbReference>